<dbReference type="GO" id="GO:0003700">
    <property type="term" value="F:DNA-binding transcription factor activity"/>
    <property type="evidence" value="ECO:0007669"/>
    <property type="project" value="InterPro"/>
</dbReference>
<dbReference type="InterPro" id="IPR000835">
    <property type="entry name" value="HTH_MarR-typ"/>
</dbReference>
<dbReference type="PANTHER" id="PTHR33164:SF64">
    <property type="entry name" value="TRANSCRIPTIONAL REGULATOR SLYA"/>
    <property type="match status" value="1"/>
</dbReference>
<keyword evidence="6" id="KW-1185">Reference proteome</keyword>
<evidence type="ECO:0000313" key="6">
    <source>
        <dbReference type="Proteomes" id="UP000305848"/>
    </source>
</evidence>
<reference evidence="5 6" key="1">
    <citation type="submission" date="2019-05" db="EMBL/GenBank/DDBJ databases">
        <title>Panacibacter sp. strain 17mud1-8 Genome sequencing and assembly.</title>
        <authorList>
            <person name="Chhetri G."/>
        </authorList>
    </citation>
    <scope>NUCLEOTIDE SEQUENCE [LARGE SCALE GENOMIC DNA]</scope>
    <source>
        <strain evidence="5 6">17mud1-8</strain>
    </source>
</reference>
<evidence type="ECO:0000256" key="3">
    <source>
        <dbReference type="ARBA" id="ARBA00023163"/>
    </source>
</evidence>
<dbReference type="GO" id="GO:0006950">
    <property type="term" value="P:response to stress"/>
    <property type="evidence" value="ECO:0007669"/>
    <property type="project" value="TreeGrafter"/>
</dbReference>
<dbReference type="SUPFAM" id="SSF46785">
    <property type="entry name" value="Winged helix' DNA-binding domain"/>
    <property type="match status" value="1"/>
</dbReference>
<name>A0A4U3KQC5_9BACT</name>
<sequence length="150" mass="17680">MKKLVQKSETTRQFVHSMLEFRDELRRFMQRKFRENNIDLTYEMHQIMACLWRTDGLSQQELADLTLKDKSSMTFLIDNLVKRGLVKRTQDPEDRRRKLIYLTFKGKQLGIKVDPWLGELFAVASGGFENSTLKTCIDAVEKMRDNVRSS</sequence>
<keyword evidence="3" id="KW-0804">Transcription</keyword>
<feature type="domain" description="HTH marR-type" evidence="4">
    <location>
        <begin position="11"/>
        <end position="145"/>
    </location>
</feature>
<dbReference type="PANTHER" id="PTHR33164">
    <property type="entry name" value="TRANSCRIPTIONAL REGULATOR, MARR FAMILY"/>
    <property type="match status" value="1"/>
</dbReference>
<dbReference type="GO" id="GO:0003677">
    <property type="term" value="F:DNA binding"/>
    <property type="evidence" value="ECO:0007669"/>
    <property type="project" value="UniProtKB-KW"/>
</dbReference>
<protein>
    <submittedName>
        <fullName evidence="5">MarR family transcriptional regulator</fullName>
    </submittedName>
</protein>
<dbReference type="OrthoDB" id="996843at2"/>
<dbReference type="InterPro" id="IPR036390">
    <property type="entry name" value="WH_DNA-bd_sf"/>
</dbReference>
<evidence type="ECO:0000259" key="4">
    <source>
        <dbReference type="PROSITE" id="PS50995"/>
    </source>
</evidence>
<evidence type="ECO:0000256" key="2">
    <source>
        <dbReference type="ARBA" id="ARBA00023125"/>
    </source>
</evidence>
<keyword evidence="1" id="KW-0805">Transcription regulation</keyword>
<accession>A0A4U3KQC5</accession>
<dbReference type="InterPro" id="IPR036388">
    <property type="entry name" value="WH-like_DNA-bd_sf"/>
</dbReference>
<dbReference type="InterPro" id="IPR039422">
    <property type="entry name" value="MarR/SlyA-like"/>
</dbReference>
<dbReference type="RefSeq" id="WP_137264062.1">
    <property type="nucleotide sequence ID" value="NZ_SZQL01000033.1"/>
</dbReference>
<dbReference type="Gene3D" id="1.10.10.10">
    <property type="entry name" value="Winged helix-like DNA-binding domain superfamily/Winged helix DNA-binding domain"/>
    <property type="match status" value="1"/>
</dbReference>
<dbReference type="EMBL" id="SZQL01000033">
    <property type="protein sequence ID" value="TKK64468.1"/>
    <property type="molecule type" value="Genomic_DNA"/>
</dbReference>
<gene>
    <name evidence="5" type="ORF">FC093_22430</name>
</gene>
<dbReference type="Proteomes" id="UP000305848">
    <property type="component" value="Unassembled WGS sequence"/>
</dbReference>
<dbReference type="Pfam" id="PF01047">
    <property type="entry name" value="MarR"/>
    <property type="match status" value="1"/>
</dbReference>
<dbReference type="AlphaFoldDB" id="A0A4U3KQC5"/>
<proteinExistence type="predicted"/>
<organism evidence="5 6">
    <name type="scientific">Ilyomonas limi</name>
    <dbReference type="NCBI Taxonomy" id="2575867"/>
    <lineage>
        <taxon>Bacteria</taxon>
        <taxon>Pseudomonadati</taxon>
        <taxon>Bacteroidota</taxon>
        <taxon>Chitinophagia</taxon>
        <taxon>Chitinophagales</taxon>
        <taxon>Chitinophagaceae</taxon>
        <taxon>Ilyomonas</taxon>
    </lineage>
</organism>
<comment type="caution">
    <text evidence="5">The sequence shown here is derived from an EMBL/GenBank/DDBJ whole genome shotgun (WGS) entry which is preliminary data.</text>
</comment>
<dbReference type="SMART" id="SM00347">
    <property type="entry name" value="HTH_MARR"/>
    <property type="match status" value="1"/>
</dbReference>
<dbReference type="PRINTS" id="PR00598">
    <property type="entry name" value="HTHMARR"/>
</dbReference>
<evidence type="ECO:0000313" key="5">
    <source>
        <dbReference type="EMBL" id="TKK64468.1"/>
    </source>
</evidence>
<dbReference type="PROSITE" id="PS50995">
    <property type="entry name" value="HTH_MARR_2"/>
    <property type="match status" value="1"/>
</dbReference>
<evidence type="ECO:0000256" key="1">
    <source>
        <dbReference type="ARBA" id="ARBA00023015"/>
    </source>
</evidence>
<keyword evidence="2" id="KW-0238">DNA-binding</keyword>